<dbReference type="AlphaFoldDB" id="A0A1C3RLV7"/>
<name>A0A1C3RLV7_9PROT</name>
<evidence type="ECO:0000256" key="1">
    <source>
        <dbReference type="SAM" id="Coils"/>
    </source>
</evidence>
<gene>
    <name evidence="2" type="ORF">MTBPR1_80183</name>
</gene>
<reference evidence="2 3" key="1">
    <citation type="submission" date="2016-07" db="EMBL/GenBank/DDBJ databases">
        <authorList>
            <person name="Lefevre C.T."/>
        </authorList>
    </citation>
    <scope>NUCLEOTIDE SEQUENCE [LARGE SCALE GENOMIC DNA]</scope>
    <source>
        <strain evidence="2">PR1</strain>
    </source>
</reference>
<dbReference type="RefSeq" id="WP_069190120.1">
    <property type="nucleotide sequence ID" value="NZ_FLYE01000047.1"/>
</dbReference>
<evidence type="ECO:0000313" key="3">
    <source>
        <dbReference type="Proteomes" id="UP000231658"/>
    </source>
</evidence>
<dbReference type="Proteomes" id="UP000231658">
    <property type="component" value="Unassembled WGS sequence"/>
</dbReference>
<keyword evidence="1" id="KW-0175">Coiled coil</keyword>
<keyword evidence="3" id="KW-1185">Reference proteome</keyword>
<dbReference type="EMBL" id="FLYE01000047">
    <property type="protein sequence ID" value="SCA58129.1"/>
    <property type="molecule type" value="Genomic_DNA"/>
</dbReference>
<sequence>MFIIIKRDIPSSINENIMCDFEKAAMLLTKPCHISFIFEGFFNDDETQITKDNTKYTHLEERLEQYKAKAIAARQRSVAIFKSKQEQVG</sequence>
<proteinExistence type="predicted"/>
<accession>A0A1C3RLV7</accession>
<organism evidence="2 3">
    <name type="scientific">Candidatus Terasakiella magnetica</name>
    <dbReference type="NCBI Taxonomy" id="1867952"/>
    <lineage>
        <taxon>Bacteria</taxon>
        <taxon>Pseudomonadati</taxon>
        <taxon>Pseudomonadota</taxon>
        <taxon>Alphaproteobacteria</taxon>
        <taxon>Rhodospirillales</taxon>
        <taxon>Terasakiellaceae</taxon>
        <taxon>Terasakiella</taxon>
    </lineage>
</organism>
<evidence type="ECO:0000313" key="2">
    <source>
        <dbReference type="EMBL" id="SCA58129.1"/>
    </source>
</evidence>
<dbReference type="STRING" id="1867952.MTBPR1_80183"/>
<feature type="coiled-coil region" evidence="1">
    <location>
        <begin position="49"/>
        <end position="76"/>
    </location>
</feature>
<protein>
    <submittedName>
        <fullName evidence="2">Uncharacterized protein</fullName>
    </submittedName>
</protein>